<comment type="caution">
    <text evidence="1">The sequence shown here is derived from an EMBL/GenBank/DDBJ whole genome shotgun (WGS) entry which is preliminary data.</text>
</comment>
<sequence length="205" mass="22506">MPPAPGIDSGYPALNRLLGGGLPEYGVCRLKATAGIGEIRLLLPYLTRRAVDSSLVVLINPPGRPQADFWRKFGPAPAKVLNLMIPDRRDLLWCLQQCLQSGCCSAVLVWDCDIETRHCKQLQHAAYAGNSCLWLIGDQTLSSIPLTLSLSASPLARGIRVWVTKRKGGWPAGPVDIKWQDRWPDFYPAVGHSCQPGSRFGELGY</sequence>
<dbReference type="SUPFAM" id="SSF52540">
    <property type="entry name" value="P-loop containing nucleoside triphosphate hydrolases"/>
    <property type="match status" value="1"/>
</dbReference>
<dbReference type="Gene3D" id="3.40.50.300">
    <property type="entry name" value="P-loop containing nucleotide triphosphate hydrolases"/>
    <property type="match status" value="1"/>
</dbReference>
<dbReference type="InterPro" id="IPR027417">
    <property type="entry name" value="P-loop_NTPase"/>
</dbReference>
<evidence type="ECO:0000313" key="2">
    <source>
        <dbReference type="Proteomes" id="UP001139319"/>
    </source>
</evidence>
<protein>
    <submittedName>
        <fullName evidence="1">Uncharacterized protein</fullName>
    </submittedName>
</protein>
<organism evidence="1 2">
    <name type="scientific">Gilvimarinus xylanilyticus</name>
    <dbReference type="NCBI Taxonomy" id="2944139"/>
    <lineage>
        <taxon>Bacteria</taxon>
        <taxon>Pseudomonadati</taxon>
        <taxon>Pseudomonadota</taxon>
        <taxon>Gammaproteobacteria</taxon>
        <taxon>Cellvibrionales</taxon>
        <taxon>Cellvibrionaceae</taxon>
        <taxon>Gilvimarinus</taxon>
    </lineage>
</organism>
<evidence type="ECO:0000313" key="1">
    <source>
        <dbReference type="EMBL" id="MCP8898595.1"/>
    </source>
</evidence>
<accession>A0A9X2I1G4</accession>
<dbReference type="AlphaFoldDB" id="A0A9X2I1G4"/>
<dbReference type="EMBL" id="JAMFTH010000001">
    <property type="protein sequence ID" value="MCP8898595.1"/>
    <property type="molecule type" value="Genomic_DNA"/>
</dbReference>
<dbReference type="RefSeq" id="WP_253966868.1">
    <property type="nucleotide sequence ID" value="NZ_JAMFTH010000001.1"/>
</dbReference>
<name>A0A9X2I1G4_9GAMM</name>
<reference evidence="1" key="1">
    <citation type="submission" date="2022-05" db="EMBL/GenBank/DDBJ databases">
        <authorList>
            <person name="Sun H.-N."/>
        </authorList>
    </citation>
    <scope>NUCLEOTIDE SEQUENCE</scope>
    <source>
        <strain evidence="1">HB14</strain>
    </source>
</reference>
<keyword evidence="2" id="KW-1185">Reference proteome</keyword>
<gene>
    <name evidence="1" type="ORF">M6D89_04705</name>
</gene>
<dbReference type="Proteomes" id="UP001139319">
    <property type="component" value="Unassembled WGS sequence"/>
</dbReference>
<proteinExistence type="predicted"/>
<reference evidence="1" key="2">
    <citation type="submission" date="2023-01" db="EMBL/GenBank/DDBJ databases">
        <title>Gilvimarinus xylanilyticus HB14 isolated from Caulerpa lentillifera aquaculture base in Hainan, China.</title>
        <authorList>
            <person name="Zhang Y.-J."/>
        </authorList>
    </citation>
    <scope>NUCLEOTIDE SEQUENCE</scope>
    <source>
        <strain evidence="1">HB14</strain>
    </source>
</reference>